<dbReference type="Gene3D" id="3.40.190.290">
    <property type="match status" value="1"/>
</dbReference>
<proteinExistence type="inferred from homology"/>
<reference evidence="6 7" key="1">
    <citation type="submission" date="2018-06" db="EMBL/GenBank/DDBJ databases">
        <title>Genomic Encyclopedia of Type Strains, Phase III (KMG-III): the genomes of soil and plant-associated and newly described type strains.</title>
        <authorList>
            <person name="Whitman W."/>
        </authorList>
    </citation>
    <scope>NUCLEOTIDE SEQUENCE [LARGE SCALE GENOMIC DNA]</scope>
    <source>
        <strain evidence="6 7">CECT 7377</strain>
    </source>
</reference>
<dbReference type="InterPro" id="IPR005119">
    <property type="entry name" value="LysR_subst-bd"/>
</dbReference>
<dbReference type="EMBL" id="QNSE01000004">
    <property type="protein sequence ID" value="RBP84255.1"/>
    <property type="molecule type" value="Genomic_DNA"/>
</dbReference>
<sequence>MKKPSLNDLEAFREVAHQRSFSKAADHLGVSRSALSHVIKGLEAYLGSQLLRRTTRSVSLTPAGEHLFSGLSPILSDLDKLLFETGHDKEHLFGEIRINGSESAIAYLLEKIVPTFREHYPSIKLDLVCDGELSDITQDGFDAGIRLGESLLKDMIAIPLGPKIRFIAVASPQYLNQYPAPITPIELNKHHCIRQRLPSGKRYHWEFFKDEQSVSVDVPGYISLDNNNLIVSAATQGMGVAFVPENYAKEQIASGNLIKVLEDWCPEESGFHIYFPRYRHMSKSLRAFIDVIKEHN</sequence>
<evidence type="ECO:0000313" key="7">
    <source>
        <dbReference type="Proteomes" id="UP000252792"/>
    </source>
</evidence>
<evidence type="ECO:0000256" key="2">
    <source>
        <dbReference type="ARBA" id="ARBA00023015"/>
    </source>
</evidence>
<dbReference type="PANTHER" id="PTHR30537">
    <property type="entry name" value="HTH-TYPE TRANSCRIPTIONAL REGULATOR"/>
    <property type="match status" value="1"/>
</dbReference>
<dbReference type="PROSITE" id="PS50931">
    <property type="entry name" value="HTH_LYSR"/>
    <property type="match status" value="1"/>
</dbReference>
<dbReference type="InterPro" id="IPR036388">
    <property type="entry name" value="WH-like_DNA-bd_sf"/>
</dbReference>
<dbReference type="FunFam" id="1.10.10.10:FF:000001">
    <property type="entry name" value="LysR family transcriptional regulator"/>
    <property type="match status" value="1"/>
</dbReference>
<dbReference type="Proteomes" id="UP000252792">
    <property type="component" value="Unassembled WGS sequence"/>
</dbReference>
<dbReference type="InterPro" id="IPR036390">
    <property type="entry name" value="WH_DNA-bd_sf"/>
</dbReference>
<dbReference type="PANTHER" id="PTHR30537:SF1">
    <property type="entry name" value="HTH-TYPE TRANSCRIPTIONAL REGULATOR PGRR"/>
    <property type="match status" value="1"/>
</dbReference>
<dbReference type="SUPFAM" id="SSF53850">
    <property type="entry name" value="Periplasmic binding protein-like II"/>
    <property type="match status" value="1"/>
</dbReference>
<keyword evidence="3" id="KW-0238">DNA-binding</keyword>
<dbReference type="Gene3D" id="1.10.10.10">
    <property type="entry name" value="Winged helix-like DNA-binding domain superfamily/Winged helix DNA-binding domain"/>
    <property type="match status" value="1"/>
</dbReference>
<dbReference type="InterPro" id="IPR000847">
    <property type="entry name" value="LysR_HTH_N"/>
</dbReference>
<keyword evidence="4" id="KW-0804">Transcription</keyword>
<dbReference type="AlphaFoldDB" id="A0A366JD90"/>
<feature type="domain" description="HTH lysR-type" evidence="5">
    <location>
        <begin position="4"/>
        <end position="61"/>
    </location>
</feature>
<accession>A0A366JD90</accession>
<dbReference type="GO" id="GO:0006351">
    <property type="term" value="P:DNA-templated transcription"/>
    <property type="evidence" value="ECO:0007669"/>
    <property type="project" value="TreeGrafter"/>
</dbReference>
<dbReference type="PRINTS" id="PR00039">
    <property type="entry name" value="HTHLYSR"/>
</dbReference>
<gene>
    <name evidence="6" type="ORF">DFP80_104158</name>
</gene>
<dbReference type="SUPFAM" id="SSF46785">
    <property type="entry name" value="Winged helix' DNA-binding domain"/>
    <property type="match status" value="1"/>
</dbReference>
<name>A0A366JD90_9GAMM</name>
<evidence type="ECO:0000313" key="6">
    <source>
        <dbReference type="EMBL" id="RBP84255.1"/>
    </source>
</evidence>
<dbReference type="GO" id="GO:0003700">
    <property type="term" value="F:DNA-binding transcription factor activity"/>
    <property type="evidence" value="ECO:0007669"/>
    <property type="project" value="InterPro"/>
</dbReference>
<dbReference type="Pfam" id="PF00126">
    <property type="entry name" value="HTH_1"/>
    <property type="match status" value="1"/>
</dbReference>
<evidence type="ECO:0000256" key="4">
    <source>
        <dbReference type="ARBA" id="ARBA00023163"/>
    </source>
</evidence>
<keyword evidence="2" id="KW-0805">Transcription regulation</keyword>
<evidence type="ECO:0000256" key="1">
    <source>
        <dbReference type="ARBA" id="ARBA00009437"/>
    </source>
</evidence>
<dbReference type="OrthoDB" id="9815676at2"/>
<comment type="caution">
    <text evidence="6">The sequence shown here is derived from an EMBL/GenBank/DDBJ whole genome shotgun (WGS) entry which is preliminary data.</text>
</comment>
<protein>
    <submittedName>
        <fullName evidence="6">LysR family transcriptional regulator</fullName>
    </submittedName>
</protein>
<dbReference type="RefSeq" id="WP_113915904.1">
    <property type="nucleotide sequence ID" value="NZ_QNSE01000004.1"/>
</dbReference>
<dbReference type="GO" id="GO:0043565">
    <property type="term" value="F:sequence-specific DNA binding"/>
    <property type="evidence" value="ECO:0007669"/>
    <property type="project" value="TreeGrafter"/>
</dbReference>
<dbReference type="CDD" id="cd08474">
    <property type="entry name" value="PBP2_CrgA_like_5"/>
    <property type="match status" value="1"/>
</dbReference>
<evidence type="ECO:0000256" key="3">
    <source>
        <dbReference type="ARBA" id="ARBA00023125"/>
    </source>
</evidence>
<evidence type="ECO:0000259" key="5">
    <source>
        <dbReference type="PROSITE" id="PS50931"/>
    </source>
</evidence>
<comment type="similarity">
    <text evidence="1">Belongs to the LysR transcriptional regulatory family.</text>
</comment>
<dbReference type="InterPro" id="IPR058163">
    <property type="entry name" value="LysR-type_TF_proteobact-type"/>
</dbReference>
<keyword evidence="7" id="KW-1185">Reference proteome</keyword>
<dbReference type="Pfam" id="PF03466">
    <property type="entry name" value="LysR_substrate"/>
    <property type="match status" value="1"/>
</dbReference>
<organism evidence="6 7">
    <name type="scientific">Marinomonas rhizomae</name>
    <dbReference type="NCBI Taxonomy" id="491948"/>
    <lineage>
        <taxon>Bacteria</taxon>
        <taxon>Pseudomonadati</taxon>
        <taxon>Pseudomonadota</taxon>
        <taxon>Gammaproteobacteria</taxon>
        <taxon>Oceanospirillales</taxon>
        <taxon>Oceanospirillaceae</taxon>
        <taxon>Marinomonas</taxon>
    </lineage>
</organism>